<evidence type="ECO:0000256" key="3">
    <source>
        <dbReference type="ARBA" id="ARBA00022801"/>
    </source>
</evidence>
<evidence type="ECO:0000313" key="6">
    <source>
        <dbReference type="EMBL" id="DAF90917.1"/>
    </source>
</evidence>
<dbReference type="EMBL" id="BK016040">
    <property type="protein sequence ID" value="DAF90917.1"/>
    <property type="molecule type" value="Genomic_DNA"/>
</dbReference>
<dbReference type="GO" id="GO:0000287">
    <property type="term" value="F:magnesium ion binding"/>
    <property type="evidence" value="ECO:0007669"/>
    <property type="project" value="InterPro"/>
</dbReference>
<evidence type="ECO:0000256" key="2">
    <source>
        <dbReference type="ARBA" id="ARBA00012379"/>
    </source>
</evidence>
<dbReference type="EC" id="3.6.1.23" evidence="2"/>
<evidence type="ECO:0000256" key="4">
    <source>
        <dbReference type="ARBA" id="ARBA00023080"/>
    </source>
</evidence>
<dbReference type="Gene3D" id="2.70.40.10">
    <property type="match status" value="1"/>
</dbReference>
<proteinExistence type="inferred from homology"/>
<organism evidence="6">
    <name type="scientific">Podoviridae sp. ctrJu12</name>
    <dbReference type="NCBI Taxonomy" id="2825278"/>
    <lineage>
        <taxon>Viruses</taxon>
        <taxon>Duplodnaviria</taxon>
        <taxon>Heunggongvirae</taxon>
        <taxon>Uroviricota</taxon>
        <taxon>Caudoviricetes</taxon>
    </lineage>
</organism>
<evidence type="ECO:0000256" key="1">
    <source>
        <dbReference type="ARBA" id="ARBA00006581"/>
    </source>
</evidence>
<dbReference type="Pfam" id="PF00692">
    <property type="entry name" value="dUTPase"/>
    <property type="match status" value="1"/>
</dbReference>
<dbReference type="NCBIfam" id="TIGR00576">
    <property type="entry name" value="dut"/>
    <property type="match status" value="1"/>
</dbReference>
<dbReference type="GO" id="GO:0046081">
    <property type="term" value="P:dUTP catabolic process"/>
    <property type="evidence" value="ECO:0007669"/>
    <property type="project" value="InterPro"/>
</dbReference>
<dbReference type="CDD" id="cd07557">
    <property type="entry name" value="trimeric_dUTPase"/>
    <property type="match status" value="1"/>
</dbReference>
<keyword evidence="3" id="KW-0378">Hydrolase</keyword>
<dbReference type="PANTHER" id="PTHR11241">
    <property type="entry name" value="DEOXYURIDINE 5'-TRIPHOSPHATE NUCLEOTIDOHYDROLASE"/>
    <property type="match status" value="1"/>
</dbReference>
<evidence type="ECO:0000259" key="5">
    <source>
        <dbReference type="Pfam" id="PF00692"/>
    </source>
</evidence>
<accession>A0A8S5U8Y1</accession>
<dbReference type="PANTHER" id="PTHR11241:SF0">
    <property type="entry name" value="DEOXYURIDINE 5'-TRIPHOSPHATE NUCLEOTIDOHYDROLASE"/>
    <property type="match status" value="1"/>
</dbReference>
<dbReference type="SUPFAM" id="SSF51283">
    <property type="entry name" value="dUTPase-like"/>
    <property type="match status" value="1"/>
</dbReference>
<dbReference type="InterPro" id="IPR036157">
    <property type="entry name" value="dUTPase-like_sf"/>
</dbReference>
<dbReference type="InterPro" id="IPR008181">
    <property type="entry name" value="dUTPase"/>
</dbReference>
<dbReference type="InterPro" id="IPR029054">
    <property type="entry name" value="dUTPase-like"/>
</dbReference>
<sequence>MLNIKIKKLNKNVQLPKQGTQGAAGMDFYLPQPVRFEPNFSKKVPLGVAVEIPEGYVMLLIPRSSTWTTPLRMPNSVGVIDSDYRGEVCALLQNTHHIAWTAETGERLVQGVIVPVPSVQIQEVEELSETSRGVGGFGSTGK</sequence>
<name>A0A8S5U8Y1_9CAUD</name>
<reference evidence="6" key="1">
    <citation type="journal article" date="2021" name="Proc. Natl. Acad. Sci. U.S.A.">
        <title>A Catalog of Tens of Thousands of Viruses from Human Metagenomes Reveals Hidden Associations with Chronic Diseases.</title>
        <authorList>
            <person name="Tisza M.J."/>
            <person name="Buck C.B."/>
        </authorList>
    </citation>
    <scope>NUCLEOTIDE SEQUENCE</scope>
    <source>
        <strain evidence="6">CtrJu12</strain>
    </source>
</reference>
<dbReference type="GO" id="GO:0006226">
    <property type="term" value="P:dUMP biosynthetic process"/>
    <property type="evidence" value="ECO:0007669"/>
    <property type="project" value="InterPro"/>
</dbReference>
<dbReference type="NCBIfam" id="NF001862">
    <property type="entry name" value="PRK00601.1"/>
    <property type="match status" value="1"/>
</dbReference>
<protein>
    <recommendedName>
        <fullName evidence="2">dUTP diphosphatase</fullName>
        <ecNumber evidence="2">3.6.1.23</ecNumber>
    </recommendedName>
</protein>
<comment type="similarity">
    <text evidence="1">Belongs to the dUTPase family.</text>
</comment>
<dbReference type="InterPro" id="IPR033704">
    <property type="entry name" value="dUTPase_trimeric"/>
</dbReference>
<feature type="domain" description="dUTPase-like" evidence="5">
    <location>
        <begin position="12"/>
        <end position="141"/>
    </location>
</feature>
<keyword evidence="4" id="KW-0546">Nucleotide metabolism</keyword>
<dbReference type="GO" id="GO:0004170">
    <property type="term" value="F:dUTP diphosphatase activity"/>
    <property type="evidence" value="ECO:0007669"/>
    <property type="project" value="UniProtKB-EC"/>
</dbReference>